<comment type="caution">
    <text evidence="2">The sequence shown here is derived from an EMBL/GenBank/DDBJ whole genome shotgun (WGS) entry which is preliminary data.</text>
</comment>
<protein>
    <recommendedName>
        <fullName evidence="1">Heterokaryon incompatibility domain-containing protein</fullName>
    </recommendedName>
</protein>
<accession>A0A2S6BX24</accession>
<dbReference type="PANTHER" id="PTHR24148">
    <property type="entry name" value="ANKYRIN REPEAT DOMAIN-CONTAINING PROTEIN 39 HOMOLOG-RELATED"/>
    <property type="match status" value="1"/>
</dbReference>
<dbReference type="InterPro" id="IPR052895">
    <property type="entry name" value="HetReg/Transcr_Mod"/>
</dbReference>
<evidence type="ECO:0000259" key="1">
    <source>
        <dbReference type="Pfam" id="PF06985"/>
    </source>
</evidence>
<feature type="domain" description="Heterokaryon incompatibility" evidence="1">
    <location>
        <begin position="105"/>
        <end position="317"/>
    </location>
</feature>
<reference evidence="3" key="1">
    <citation type="journal article" date="2017" name="bioRxiv">
        <title>Conservation of a gene cluster reveals novel cercosporin biosynthetic mechanisms and extends production to the genus Colletotrichum.</title>
        <authorList>
            <person name="de Jonge R."/>
            <person name="Ebert M.K."/>
            <person name="Huitt-Roehl C.R."/>
            <person name="Pal P."/>
            <person name="Suttle J.C."/>
            <person name="Spanner R.E."/>
            <person name="Neubauer J.D."/>
            <person name="Jurick W.M.II."/>
            <person name="Stott K.A."/>
            <person name="Secor G.A."/>
            <person name="Thomma B.P.H.J."/>
            <person name="Van de Peer Y."/>
            <person name="Townsend C.A."/>
            <person name="Bolton M.D."/>
        </authorList>
    </citation>
    <scope>NUCLEOTIDE SEQUENCE [LARGE SCALE GENOMIC DNA]</scope>
    <source>
        <strain evidence="3">CBS538.71</strain>
    </source>
</reference>
<dbReference type="PANTHER" id="PTHR24148:SF64">
    <property type="entry name" value="HETEROKARYON INCOMPATIBILITY DOMAIN-CONTAINING PROTEIN"/>
    <property type="match status" value="1"/>
</dbReference>
<gene>
    <name evidence="2" type="ORF">CBER1_09827</name>
</gene>
<name>A0A2S6BX24_9PEZI</name>
<organism evidence="2 3">
    <name type="scientific">Cercospora berteroae</name>
    <dbReference type="NCBI Taxonomy" id="357750"/>
    <lineage>
        <taxon>Eukaryota</taxon>
        <taxon>Fungi</taxon>
        <taxon>Dikarya</taxon>
        <taxon>Ascomycota</taxon>
        <taxon>Pezizomycotina</taxon>
        <taxon>Dothideomycetes</taxon>
        <taxon>Dothideomycetidae</taxon>
        <taxon>Mycosphaerellales</taxon>
        <taxon>Mycosphaerellaceae</taxon>
        <taxon>Cercospora</taxon>
    </lineage>
</organism>
<dbReference type="AlphaFoldDB" id="A0A2S6BX24"/>
<dbReference type="EMBL" id="PNEN01001724">
    <property type="protein sequence ID" value="PPJ52035.1"/>
    <property type="molecule type" value="Genomic_DNA"/>
</dbReference>
<dbReference type="OrthoDB" id="3648367at2759"/>
<evidence type="ECO:0000313" key="2">
    <source>
        <dbReference type="EMBL" id="PPJ52035.1"/>
    </source>
</evidence>
<dbReference type="Proteomes" id="UP000237631">
    <property type="component" value="Unassembled WGS sequence"/>
</dbReference>
<keyword evidence="3" id="KW-1185">Reference proteome</keyword>
<dbReference type="InterPro" id="IPR010730">
    <property type="entry name" value="HET"/>
</dbReference>
<proteinExistence type="predicted"/>
<evidence type="ECO:0000313" key="3">
    <source>
        <dbReference type="Proteomes" id="UP000237631"/>
    </source>
</evidence>
<dbReference type="Pfam" id="PF06985">
    <property type="entry name" value="HET"/>
    <property type="match status" value="1"/>
</dbReference>
<sequence length="562" mass="64175">MTEEVKRICLFYYHAKGLFEPVMETLADLFYERLPGDRWIRVLLLEPAERLEDELVATLRLQDLGGSLPVWPLIGSADRPHKEKDHYNRATREYWEEIRGRQLSYRALSYSWATEDGDNRRTHHIDLNSRPFKITKHLSDGMRRIRSAETTEPLWIDAICINQDDPDERSSQVSMMFDIYRSARHVLVWLGNGNNNHDDHTCTLARSLDGIVQYVHEYGRGHTPLLNRVIEGGIDVFARADLHAFCEWCNHSYPYHLDRTSRLDHAALSVLAQTIGNRFAERFKAKYQSASRLLTRALKAAAVVRRRYWTRRWIVQEFQALFDINGCVFLWGGHMAPATTIFATITAIATWNIPRFHHDVDLSSIKQELSVPTDPDGAPDDYQDLYLGSLAESYTVHSDTNSSETDSLIIVGDLSASIRKIMCAERHQSDLLYLLRKFAMYQCSDVHDRVYSLIALDPSCGLQANYSLSFDQLCLGFAKKALSLGDFRILNYACHLLPGDYSNSVLDLPSWVPDLRTIPGAGSTQASMRANPMLVASKIQSNDRLLLEAFWLGNVTKIIRSC</sequence>